<dbReference type="PROSITE" id="PS00108">
    <property type="entry name" value="PROTEIN_KINASE_ST"/>
    <property type="match status" value="1"/>
</dbReference>
<dbReference type="GO" id="GO:0005524">
    <property type="term" value="F:ATP binding"/>
    <property type="evidence" value="ECO:0007669"/>
    <property type="project" value="InterPro"/>
</dbReference>
<dbReference type="SMART" id="SM00220">
    <property type="entry name" value="S_TKc"/>
    <property type="match status" value="1"/>
</dbReference>
<gene>
    <name evidence="5" type="ORF">Vafri_13189</name>
</gene>
<feature type="compositionally biased region" description="Low complexity" evidence="1">
    <location>
        <begin position="566"/>
        <end position="576"/>
    </location>
</feature>
<keyword evidence="3" id="KW-0732">Signal</keyword>
<protein>
    <recommendedName>
        <fullName evidence="4">Protein kinase domain-containing protein</fullName>
    </recommendedName>
</protein>
<sequence>MAVPVRFLALLILAAHLAPLALTTTASEYDPSGQLTTMLGKIPGRQLVVAAKSRPCTSSHELAVAFADQSIEDVVLMSDITLKEADWTNWSSSSPLQVARNITMRGVHEARDMWVIFDVDYLRNKIQLGPRVTLTFRYLIFYRWREDAHFMAPGLDIMAAGPLPPGGLDDPYSPAIIGDNVAYIQRTCVPLPYQLNSSRSIPRPVAYPGNQTSEVNLPQSACTQPQTANNSAAAALLHPMQRCWPMVGLYEDVATFAFNLNTLSRQVAAGYLVVIRHSYYLCETLMLESCAKQFTPAGCFLRMFSRDSSNSSTGGTDGLPPISATRPSPSIMVTSVPAISTAGSKSSRVSLGLVLGSTLGGAFVLCLTAAIIAFFVVKKRRRSDCHLQWQQQQHGGGAPVCSWCCTLLLYRRKSGQKIGCCGYNEDFVPAGRDEADTGIDLEGLQQEDHHGTTVTAAPLSAAGKDLSSSLVPSMVSGSQQKRFGSLASPASFRIESSIDPLSLVPVTSLTPLHPGIDLDVKLDGGELTLSGVILGKGAFGRVVKGTYAGVPVAVKLIDHGLGPSPQQQQQQQQGKQQQEKQQQEKQQQQPLLHVQPGASAGPPLAATQHPAASPSALQVPPMAPVAGPTDDGVVAAQMAEDSRAPRTAAPLISTVTVSVSAADAGREGSCSSQSRVNMSRGDGDAAAVALEQHLAATGAGPRRPHGDARHGEEAPSSSKAEGQQQEDRSFIAAPCQGDEVIISHASKAAAGAINKHVMAAAAVRSVGSGDDDPTSKCNILIQLSAHVRGVGGVDQMLPLSSTASTIASNKSNPRCSIHHATGGKSAAKGGAVPAVVKGPLQQPSAEEMPNSLQATLKQEVEVLARCQHPNIVCLHAACLKPPWFCLVMELMDTSLDRLLYGEQRLLPLDTVLHIAIQIARGLAYLHPTIVHRDLKPGNVLISNASSSRPIVKLADFGLSRLRNSVIITRNPEVGTAPYIAPEAFESDNFTITDRADIYALGIMLWEMLAGRRPWAGQNMVVIAIVVAMHKRRPPMGLLTDERCPPKLRSLINACWDPDPARRPAAAEVAKELTLVQEVLSVGERLTERHPREEHQGPLPLQPPPLPQLPQHLMPQQHQQQEQRFGGRRDPSLRHLMAVRPPAAEAGIAMRATTKSESKVYEEDPHSSSAAAGGALAVRVSEQVDEQCKNKQQQQLAIVVTPPAAPPAGGAAADLGDGAMEAPAEVKVPPLDHPSGGLEASTWGATK</sequence>
<comment type="caution">
    <text evidence="5">The sequence shown here is derived from an EMBL/GenBank/DDBJ whole genome shotgun (WGS) entry which is preliminary data.</text>
</comment>
<evidence type="ECO:0000313" key="5">
    <source>
        <dbReference type="EMBL" id="GIL57990.1"/>
    </source>
</evidence>
<feature type="region of interest" description="Disordered" evidence="1">
    <location>
        <begin position="660"/>
        <end position="683"/>
    </location>
</feature>
<name>A0A8J4F314_9CHLO</name>
<dbReference type="EMBL" id="BNCO01000029">
    <property type="protein sequence ID" value="GIL57990.1"/>
    <property type="molecule type" value="Genomic_DNA"/>
</dbReference>
<dbReference type="InterPro" id="IPR008271">
    <property type="entry name" value="Ser/Thr_kinase_AS"/>
</dbReference>
<accession>A0A8J4F314</accession>
<feature type="region of interest" description="Disordered" evidence="1">
    <location>
        <begin position="1204"/>
        <end position="1246"/>
    </location>
</feature>
<dbReference type="InterPro" id="IPR051681">
    <property type="entry name" value="Ser/Thr_Kinases-Pseudokinases"/>
</dbReference>
<feature type="region of interest" description="Disordered" evidence="1">
    <location>
        <begin position="697"/>
        <end position="728"/>
    </location>
</feature>
<dbReference type="InterPro" id="IPR011009">
    <property type="entry name" value="Kinase-like_dom_sf"/>
</dbReference>
<evidence type="ECO:0000256" key="1">
    <source>
        <dbReference type="SAM" id="MobiDB-lite"/>
    </source>
</evidence>
<evidence type="ECO:0000256" key="3">
    <source>
        <dbReference type="SAM" id="SignalP"/>
    </source>
</evidence>
<feature type="transmembrane region" description="Helical" evidence="2">
    <location>
        <begin position="351"/>
        <end position="377"/>
    </location>
</feature>
<dbReference type="GO" id="GO:0004674">
    <property type="term" value="F:protein serine/threonine kinase activity"/>
    <property type="evidence" value="ECO:0007669"/>
    <property type="project" value="TreeGrafter"/>
</dbReference>
<feature type="chain" id="PRO_5035190180" description="Protein kinase domain-containing protein" evidence="3">
    <location>
        <begin position="24"/>
        <end position="1246"/>
    </location>
</feature>
<dbReference type="Gene3D" id="1.10.510.10">
    <property type="entry name" value="Transferase(Phosphotransferase) domain 1"/>
    <property type="match status" value="1"/>
</dbReference>
<dbReference type="Pfam" id="PF00069">
    <property type="entry name" value="Pkinase"/>
    <property type="match status" value="1"/>
</dbReference>
<keyword evidence="2" id="KW-0472">Membrane</keyword>
<evidence type="ECO:0000313" key="6">
    <source>
        <dbReference type="Proteomes" id="UP000747399"/>
    </source>
</evidence>
<evidence type="ECO:0000256" key="2">
    <source>
        <dbReference type="SAM" id="Phobius"/>
    </source>
</evidence>
<feature type="compositionally biased region" description="Low complexity" evidence="1">
    <location>
        <begin position="1206"/>
        <end position="1218"/>
    </location>
</feature>
<keyword evidence="2" id="KW-1133">Transmembrane helix</keyword>
<dbReference type="SUPFAM" id="SSF56112">
    <property type="entry name" value="Protein kinase-like (PK-like)"/>
    <property type="match status" value="1"/>
</dbReference>
<dbReference type="PANTHER" id="PTHR44329">
    <property type="entry name" value="SERINE/THREONINE-PROTEIN KINASE TNNI3K-RELATED"/>
    <property type="match status" value="1"/>
</dbReference>
<feature type="domain" description="Protein kinase" evidence="4">
    <location>
        <begin position="782"/>
        <end position="1074"/>
    </location>
</feature>
<dbReference type="PROSITE" id="PS50011">
    <property type="entry name" value="PROTEIN_KINASE_DOM"/>
    <property type="match status" value="1"/>
</dbReference>
<keyword evidence="2" id="KW-0812">Transmembrane</keyword>
<proteinExistence type="predicted"/>
<dbReference type="Gene3D" id="3.30.200.20">
    <property type="entry name" value="Phosphorylase Kinase, domain 1"/>
    <property type="match status" value="1"/>
</dbReference>
<keyword evidence="6" id="KW-1185">Reference proteome</keyword>
<dbReference type="PANTHER" id="PTHR44329:SF214">
    <property type="entry name" value="PROTEIN KINASE DOMAIN-CONTAINING PROTEIN"/>
    <property type="match status" value="1"/>
</dbReference>
<organism evidence="5 6">
    <name type="scientific">Volvox africanus</name>
    <dbReference type="NCBI Taxonomy" id="51714"/>
    <lineage>
        <taxon>Eukaryota</taxon>
        <taxon>Viridiplantae</taxon>
        <taxon>Chlorophyta</taxon>
        <taxon>core chlorophytes</taxon>
        <taxon>Chlorophyceae</taxon>
        <taxon>CS clade</taxon>
        <taxon>Chlamydomonadales</taxon>
        <taxon>Volvocaceae</taxon>
        <taxon>Volvox</taxon>
    </lineage>
</organism>
<feature type="region of interest" description="Disordered" evidence="1">
    <location>
        <begin position="558"/>
        <end position="630"/>
    </location>
</feature>
<evidence type="ECO:0000259" key="4">
    <source>
        <dbReference type="PROSITE" id="PS50011"/>
    </source>
</evidence>
<feature type="signal peptide" evidence="3">
    <location>
        <begin position="1"/>
        <end position="23"/>
    </location>
</feature>
<reference evidence="5" key="1">
    <citation type="journal article" date="2021" name="Proc. Natl. Acad. Sci. U.S.A.">
        <title>Three genomes in the algal genus Volvox reveal the fate of a haploid sex-determining region after a transition to homothallism.</title>
        <authorList>
            <person name="Yamamoto K."/>
            <person name="Hamaji T."/>
            <person name="Kawai-Toyooka H."/>
            <person name="Matsuzaki R."/>
            <person name="Takahashi F."/>
            <person name="Nishimura Y."/>
            <person name="Kawachi M."/>
            <person name="Noguchi H."/>
            <person name="Minakuchi Y."/>
            <person name="Umen J.G."/>
            <person name="Toyoda A."/>
            <person name="Nozaki H."/>
        </authorList>
    </citation>
    <scope>NUCLEOTIDE SEQUENCE</scope>
    <source>
        <strain evidence="5">NIES-3780</strain>
    </source>
</reference>
<dbReference type="InterPro" id="IPR000719">
    <property type="entry name" value="Prot_kinase_dom"/>
</dbReference>
<dbReference type="Proteomes" id="UP000747399">
    <property type="component" value="Unassembled WGS sequence"/>
</dbReference>
<dbReference type="AlphaFoldDB" id="A0A8J4F314"/>
<feature type="compositionally biased region" description="Basic and acidic residues" evidence="1">
    <location>
        <begin position="704"/>
        <end position="713"/>
    </location>
</feature>